<gene>
    <name evidence="7" type="ORF">OU798_06045</name>
</gene>
<evidence type="ECO:0000256" key="3">
    <source>
        <dbReference type="ARBA" id="ARBA00022801"/>
    </source>
</evidence>
<dbReference type="SUPFAM" id="SSF53092">
    <property type="entry name" value="Creatinase/prolidase N-terminal domain"/>
    <property type="match status" value="1"/>
</dbReference>
<dbReference type="InterPro" id="IPR033740">
    <property type="entry name" value="Pept_M24B"/>
</dbReference>
<keyword evidence="2" id="KW-0479">Metal-binding</keyword>
<dbReference type="GO" id="GO:0046872">
    <property type="term" value="F:metal ion binding"/>
    <property type="evidence" value="ECO:0007669"/>
    <property type="project" value="UniProtKB-KW"/>
</dbReference>
<organism evidence="7 8">
    <name type="scientific">Draconibacterium aestuarii</name>
    <dbReference type="NCBI Taxonomy" id="2998507"/>
    <lineage>
        <taxon>Bacteria</taxon>
        <taxon>Pseudomonadati</taxon>
        <taxon>Bacteroidota</taxon>
        <taxon>Bacteroidia</taxon>
        <taxon>Marinilabiliales</taxon>
        <taxon>Prolixibacteraceae</taxon>
        <taxon>Draconibacterium</taxon>
    </lineage>
</organism>
<keyword evidence="3" id="KW-0378">Hydrolase</keyword>
<dbReference type="Gene3D" id="3.40.350.10">
    <property type="entry name" value="Creatinase/prolidase N-terminal domain"/>
    <property type="match status" value="2"/>
</dbReference>
<evidence type="ECO:0000313" key="7">
    <source>
        <dbReference type="EMBL" id="MCY1719895.1"/>
    </source>
</evidence>
<proteinExistence type="inferred from homology"/>
<dbReference type="InterPro" id="IPR032416">
    <property type="entry name" value="Peptidase_M24_C"/>
</dbReference>
<comment type="similarity">
    <text evidence="1">Belongs to the peptidase M24B family.</text>
</comment>
<feature type="domain" description="Peptidase M24" evidence="4">
    <location>
        <begin position="312"/>
        <end position="524"/>
    </location>
</feature>
<dbReference type="Pfam" id="PF16188">
    <property type="entry name" value="Peptidase_M24_C"/>
    <property type="match status" value="1"/>
</dbReference>
<evidence type="ECO:0000313" key="8">
    <source>
        <dbReference type="Proteomes" id="UP001145087"/>
    </source>
</evidence>
<dbReference type="InterPro" id="IPR036005">
    <property type="entry name" value="Creatinase/aminopeptidase-like"/>
</dbReference>
<keyword evidence="7" id="KW-0645">Protease</keyword>
<dbReference type="FunFam" id="3.90.230.10:FF:000009">
    <property type="entry name" value="xaa-Pro aminopeptidase 2"/>
    <property type="match status" value="1"/>
</dbReference>
<name>A0A9X3J6R0_9BACT</name>
<dbReference type="InterPro" id="IPR029149">
    <property type="entry name" value="Creatin/AminoP/Spt16_N"/>
</dbReference>
<feature type="domain" description="Peptidase M24 C-terminal" evidence="6">
    <location>
        <begin position="534"/>
        <end position="586"/>
    </location>
</feature>
<keyword evidence="7" id="KW-0031">Aminopeptidase</keyword>
<accession>A0A9X3J6R0</accession>
<dbReference type="Pfam" id="PF16189">
    <property type="entry name" value="Creatinase_N_2"/>
    <property type="match status" value="1"/>
</dbReference>
<dbReference type="PANTHER" id="PTHR43763:SF6">
    <property type="entry name" value="XAA-PRO AMINOPEPTIDASE 1"/>
    <property type="match status" value="1"/>
</dbReference>
<protein>
    <submittedName>
        <fullName evidence="7">Aminopeptidase P family protein</fullName>
    </submittedName>
</protein>
<dbReference type="RefSeq" id="WP_343332228.1">
    <property type="nucleotide sequence ID" value="NZ_JAPOHD010000012.1"/>
</dbReference>
<dbReference type="InterPro" id="IPR050422">
    <property type="entry name" value="X-Pro_aminopeptidase_P"/>
</dbReference>
<dbReference type="EMBL" id="JAPOHD010000012">
    <property type="protein sequence ID" value="MCY1719895.1"/>
    <property type="molecule type" value="Genomic_DNA"/>
</dbReference>
<dbReference type="GO" id="GO:0005737">
    <property type="term" value="C:cytoplasm"/>
    <property type="evidence" value="ECO:0007669"/>
    <property type="project" value="UniProtKB-ARBA"/>
</dbReference>
<reference evidence="7" key="1">
    <citation type="submission" date="2022-11" db="EMBL/GenBank/DDBJ databases">
        <title>Marilongibacter aestuarii gen. nov., sp. nov., isolated from tidal flat sediment.</title>
        <authorList>
            <person name="Jiayan W."/>
        </authorList>
    </citation>
    <scope>NUCLEOTIDE SEQUENCE</scope>
    <source>
        <strain evidence="7">Z1-6</strain>
    </source>
</reference>
<dbReference type="InterPro" id="IPR000587">
    <property type="entry name" value="Creatinase_N"/>
</dbReference>
<dbReference type="FunFam" id="3.40.350.10:FF:000003">
    <property type="entry name" value="Xaa-pro aminopeptidase P"/>
    <property type="match status" value="1"/>
</dbReference>
<dbReference type="InterPro" id="IPR000994">
    <property type="entry name" value="Pept_M24"/>
</dbReference>
<dbReference type="Pfam" id="PF00557">
    <property type="entry name" value="Peptidase_M24"/>
    <property type="match status" value="1"/>
</dbReference>
<dbReference type="PANTHER" id="PTHR43763">
    <property type="entry name" value="XAA-PRO AMINOPEPTIDASE 1"/>
    <property type="match status" value="1"/>
</dbReference>
<evidence type="ECO:0000259" key="5">
    <source>
        <dbReference type="Pfam" id="PF01321"/>
    </source>
</evidence>
<comment type="caution">
    <text evidence="7">The sequence shown here is derived from an EMBL/GenBank/DDBJ whole genome shotgun (WGS) entry which is preliminary data.</text>
</comment>
<feature type="domain" description="Creatinase N-terminal" evidence="5">
    <location>
        <begin position="8"/>
        <end position="147"/>
    </location>
</feature>
<dbReference type="Pfam" id="PF01321">
    <property type="entry name" value="Creatinase_N"/>
    <property type="match status" value="1"/>
</dbReference>
<dbReference type="AlphaFoldDB" id="A0A9X3J6R0"/>
<dbReference type="CDD" id="cd01085">
    <property type="entry name" value="APP"/>
    <property type="match status" value="1"/>
</dbReference>
<keyword evidence="8" id="KW-1185">Reference proteome</keyword>
<dbReference type="Gene3D" id="3.90.230.10">
    <property type="entry name" value="Creatinase/methionine aminopeptidase superfamily"/>
    <property type="match status" value="1"/>
</dbReference>
<sequence length="593" mass="66200">MSNTIKERLSALRAEMQKLNIDAWYISGTDPHASEYLPARWQTRAFISGFTGSYGMVVVTQNEAALWTDSRYFLQAAEQLEGTGIEMMKLRVPDSVSPEEWLCDKLYAGSRVGMDAQTVSVAGFKSFERTLAKHDVELVETTDLLENIWTDRPLDLAEKVFEPGVEYAGVSRVEKQVNIAAELQKPGADYQVVSMLDELAWLYNLRGNDINYNPVFNGFGFIGKNESFLFVENSKVDAGLKATLENDGVQLKEYSEFYAFLATVSGKKILVDPSSLNYSAYSALVEQNELLEGTSVVSLQKARKNETEIAGFKEAMKKDGVALIEFLNWLKNSIGKKTVSEYEIGLKLREFRAKQDGFKGESFPPIVGYKSHGAIVHLSVGPDDALPVEAEGILLFDSGGQYLDGTTDITRTCALGEITGQQKTDFTIVLKGMIGLTNAKFPYGTKGCHLDILARRPMWEHGMNYGHGTGHGVGHFLNVHEGPMAIRQEYNENKIEPGHVLSNEPAFYREGLYGIRTENMMVCVEKEETEFGRFLGFDTLTLCPIDTTLIRVDLLSAEEIDWLNNYHKKVNAELKPLLSEEFHGFLDELTVGI</sequence>
<dbReference type="GO" id="GO:0070006">
    <property type="term" value="F:metalloaminopeptidase activity"/>
    <property type="evidence" value="ECO:0007669"/>
    <property type="project" value="InterPro"/>
</dbReference>
<evidence type="ECO:0000259" key="4">
    <source>
        <dbReference type="Pfam" id="PF00557"/>
    </source>
</evidence>
<dbReference type="SUPFAM" id="SSF55920">
    <property type="entry name" value="Creatinase/aminopeptidase"/>
    <property type="match status" value="1"/>
</dbReference>
<evidence type="ECO:0000259" key="6">
    <source>
        <dbReference type="Pfam" id="PF16188"/>
    </source>
</evidence>
<evidence type="ECO:0000256" key="2">
    <source>
        <dbReference type="ARBA" id="ARBA00022723"/>
    </source>
</evidence>
<dbReference type="Proteomes" id="UP001145087">
    <property type="component" value="Unassembled WGS sequence"/>
</dbReference>
<evidence type="ECO:0000256" key="1">
    <source>
        <dbReference type="ARBA" id="ARBA00008766"/>
    </source>
</evidence>